<keyword evidence="2" id="KW-1185">Reference proteome</keyword>
<protein>
    <recommendedName>
        <fullName evidence="3">General stress protein 17M-like domain-containing protein</fullName>
    </recommendedName>
</protein>
<dbReference type="EMBL" id="JACXZA010000007">
    <property type="protein sequence ID" value="MBD3921900.1"/>
    <property type="molecule type" value="Genomic_DNA"/>
</dbReference>
<evidence type="ECO:0008006" key="3">
    <source>
        <dbReference type="Google" id="ProtNLM"/>
    </source>
</evidence>
<name>A0ABR8N3V7_9BACL</name>
<accession>A0ABR8N3V7</accession>
<dbReference type="Proteomes" id="UP000609346">
    <property type="component" value="Unassembled WGS sequence"/>
</dbReference>
<comment type="caution">
    <text evidence="1">The sequence shown here is derived from an EMBL/GenBank/DDBJ whole genome shotgun (WGS) entry which is preliminary data.</text>
</comment>
<organism evidence="1 2">
    <name type="scientific">Paenibacillus terricola</name>
    <dbReference type="NCBI Taxonomy" id="2763503"/>
    <lineage>
        <taxon>Bacteria</taxon>
        <taxon>Bacillati</taxon>
        <taxon>Bacillota</taxon>
        <taxon>Bacilli</taxon>
        <taxon>Bacillales</taxon>
        <taxon>Paenibacillaceae</taxon>
        <taxon>Paenibacillus</taxon>
    </lineage>
</organism>
<proteinExistence type="predicted"/>
<sequence length="126" mass="13418">MAERTVFAYFNTPEQANQALEQLQSLKLVEYAIERIDGYAGTGYQSIDQIGNTITGNFPGLGYLTLSGDFDLPDSGILAAASVSASGYSTGGPDNRVTGRDIMLVAIVDEEDYEQASKIVKEAGAL</sequence>
<gene>
    <name evidence="1" type="ORF">H8B09_24275</name>
</gene>
<evidence type="ECO:0000313" key="2">
    <source>
        <dbReference type="Proteomes" id="UP000609346"/>
    </source>
</evidence>
<dbReference type="RefSeq" id="WP_191206202.1">
    <property type="nucleotide sequence ID" value="NZ_JACXZA010000007.1"/>
</dbReference>
<evidence type="ECO:0000313" key="1">
    <source>
        <dbReference type="EMBL" id="MBD3921900.1"/>
    </source>
</evidence>
<reference evidence="1 2" key="1">
    <citation type="submission" date="2020-09" db="EMBL/GenBank/DDBJ databases">
        <title>Paenibacillus sp. strain PR3 16S rRNA gene Genome sequencing and assembly.</title>
        <authorList>
            <person name="Kim J."/>
        </authorList>
    </citation>
    <scope>NUCLEOTIDE SEQUENCE [LARGE SCALE GENOMIC DNA]</scope>
    <source>
        <strain evidence="1 2">PR3</strain>
    </source>
</reference>